<evidence type="ECO:0000256" key="5">
    <source>
        <dbReference type="SAM" id="SignalP"/>
    </source>
</evidence>
<dbReference type="KEGG" id="geo:Geob_1016"/>
<gene>
    <name evidence="7" type="primary">cbcT</name>
    <name evidence="7" type="ordered locus">Geob_1016</name>
</gene>
<evidence type="ECO:0000313" key="7">
    <source>
        <dbReference type="EMBL" id="ACM19377.1"/>
    </source>
</evidence>
<keyword evidence="8" id="KW-1185">Reference proteome</keyword>
<dbReference type="STRING" id="316067.Geob_1016"/>
<dbReference type="AlphaFoldDB" id="B9M2J8"/>
<keyword evidence="2" id="KW-0479">Metal-binding</keyword>
<keyword evidence="3" id="KW-0408">Iron</keyword>
<protein>
    <submittedName>
        <fullName evidence="7">Menaquinol oxidoreductase complex Cbc4, iron-sulfur cluster-binding subunit, putative</fullName>
    </submittedName>
</protein>
<dbReference type="GO" id="GO:0046872">
    <property type="term" value="F:metal ion binding"/>
    <property type="evidence" value="ECO:0007669"/>
    <property type="project" value="UniProtKB-KW"/>
</dbReference>
<dbReference type="PANTHER" id="PTHR43177">
    <property type="entry name" value="PROTEIN NRFC"/>
    <property type="match status" value="1"/>
</dbReference>
<accession>B9M2J8</accession>
<feature type="domain" description="4Fe-4S ferredoxin-type" evidence="6">
    <location>
        <begin position="157"/>
        <end position="186"/>
    </location>
</feature>
<dbReference type="Pfam" id="PF13247">
    <property type="entry name" value="Fer4_11"/>
    <property type="match status" value="1"/>
</dbReference>
<keyword evidence="4" id="KW-0411">Iron-sulfur</keyword>
<dbReference type="PROSITE" id="PS51379">
    <property type="entry name" value="4FE4S_FER_2"/>
    <property type="match status" value="3"/>
</dbReference>
<dbReference type="Gene3D" id="3.30.70.20">
    <property type="match status" value="2"/>
</dbReference>
<dbReference type="InterPro" id="IPR017896">
    <property type="entry name" value="4Fe4S_Fe-S-bd"/>
</dbReference>
<name>B9M2J8_GEODF</name>
<dbReference type="OrthoDB" id="9789030at2"/>
<evidence type="ECO:0000256" key="3">
    <source>
        <dbReference type="ARBA" id="ARBA00023004"/>
    </source>
</evidence>
<dbReference type="PROSITE" id="PS00198">
    <property type="entry name" value="4FE4S_FER_1"/>
    <property type="match status" value="1"/>
</dbReference>
<keyword evidence="1" id="KW-0004">4Fe-4S</keyword>
<evidence type="ECO:0000259" key="6">
    <source>
        <dbReference type="PROSITE" id="PS51379"/>
    </source>
</evidence>
<reference evidence="7 8" key="1">
    <citation type="submission" date="2009-01" db="EMBL/GenBank/DDBJ databases">
        <title>Complete sequence of Geobacter sp. FRC-32.</title>
        <authorList>
            <consortium name="US DOE Joint Genome Institute"/>
            <person name="Lucas S."/>
            <person name="Copeland A."/>
            <person name="Lapidus A."/>
            <person name="Glavina del Rio T."/>
            <person name="Dalin E."/>
            <person name="Tice H."/>
            <person name="Bruce D."/>
            <person name="Goodwin L."/>
            <person name="Pitluck S."/>
            <person name="Saunders E."/>
            <person name="Brettin T."/>
            <person name="Detter J.C."/>
            <person name="Han C."/>
            <person name="Larimer F."/>
            <person name="Land M."/>
            <person name="Hauser L."/>
            <person name="Kyrpides N."/>
            <person name="Ovchinnikova G."/>
            <person name="Kostka J."/>
            <person name="Richardson P."/>
        </authorList>
    </citation>
    <scope>NUCLEOTIDE SEQUENCE [LARGE SCALE GENOMIC DNA]</scope>
    <source>
        <strain evidence="8">DSM 22248 / JCM 15807 / FRC-32</strain>
    </source>
</reference>
<dbReference type="eggNOG" id="COG0437">
    <property type="taxonomic scope" value="Bacteria"/>
</dbReference>
<dbReference type="GO" id="GO:0051539">
    <property type="term" value="F:4 iron, 4 sulfur cluster binding"/>
    <property type="evidence" value="ECO:0007669"/>
    <property type="project" value="UniProtKB-KW"/>
</dbReference>
<evidence type="ECO:0000256" key="1">
    <source>
        <dbReference type="ARBA" id="ARBA00022485"/>
    </source>
</evidence>
<dbReference type="Pfam" id="PF00037">
    <property type="entry name" value="Fer4"/>
    <property type="match status" value="1"/>
</dbReference>
<feature type="chain" id="PRO_5002888633" evidence="5">
    <location>
        <begin position="25"/>
        <end position="261"/>
    </location>
</feature>
<sequence length="261" mass="29374">MITRRKFCKNALLVAGGIALPLTALEWFDPKRLHADKNDSASLRWGFLVDTHKCVGCGMCVKACKIENEIPYDADVSRTWVERYIVTKDGRTHIDSPKAARDGFVDKKVDLGEGHMEEIKDEDIEKAFFVPKLCNQCDNPPCVQVCPVGATYQTADGVVLVDRSWCIGCGYCIMGCPYGVRFFHPVYRVAEKCNFCYHRISQGMKTACVDACPFDARRVGNLRDPSDPVTKVIMTERVAVLKEEYGTKPQVFYLGLSREVR</sequence>
<feature type="domain" description="4Fe-4S ferredoxin-type" evidence="6">
    <location>
        <begin position="125"/>
        <end position="156"/>
    </location>
</feature>
<keyword evidence="5" id="KW-0732">Signal</keyword>
<dbReference type="HOGENOM" id="CLU_043374_1_3_7"/>
<evidence type="ECO:0000256" key="4">
    <source>
        <dbReference type="ARBA" id="ARBA00023014"/>
    </source>
</evidence>
<organism evidence="7 8">
    <name type="scientific">Geotalea daltonii (strain DSM 22248 / JCM 15807 / FRC-32)</name>
    <name type="common">Geobacter daltonii</name>
    <dbReference type="NCBI Taxonomy" id="316067"/>
    <lineage>
        <taxon>Bacteria</taxon>
        <taxon>Pseudomonadati</taxon>
        <taxon>Thermodesulfobacteriota</taxon>
        <taxon>Desulfuromonadia</taxon>
        <taxon>Geobacterales</taxon>
        <taxon>Geobacteraceae</taxon>
        <taxon>Geotalea</taxon>
    </lineage>
</organism>
<dbReference type="CDD" id="cd10551">
    <property type="entry name" value="PsrB"/>
    <property type="match status" value="1"/>
</dbReference>
<evidence type="ECO:0000313" key="8">
    <source>
        <dbReference type="Proteomes" id="UP000007721"/>
    </source>
</evidence>
<dbReference type="InterPro" id="IPR050954">
    <property type="entry name" value="ET_IronSulfur_Cluster-Binding"/>
</dbReference>
<dbReference type="SUPFAM" id="SSF54862">
    <property type="entry name" value="4Fe-4S ferredoxins"/>
    <property type="match status" value="1"/>
</dbReference>
<dbReference type="PANTHER" id="PTHR43177:SF3">
    <property type="entry name" value="PROTEIN NRFC HOMOLOG"/>
    <property type="match status" value="1"/>
</dbReference>
<evidence type="ECO:0000256" key="2">
    <source>
        <dbReference type="ARBA" id="ARBA00022723"/>
    </source>
</evidence>
<dbReference type="InterPro" id="IPR017900">
    <property type="entry name" value="4Fe4S_Fe_S_CS"/>
</dbReference>
<dbReference type="EMBL" id="CP001390">
    <property type="protein sequence ID" value="ACM19377.1"/>
    <property type="molecule type" value="Genomic_DNA"/>
</dbReference>
<dbReference type="Proteomes" id="UP000007721">
    <property type="component" value="Chromosome"/>
</dbReference>
<feature type="domain" description="4Fe-4S ferredoxin-type" evidence="6">
    <location>
        <begin position="45"/>
        <end position="75"/>
    </location>
</feature>
<dbReference type="RefSeq" id="WP_012646106.1">
    <property type="nucleotide sequence ID" value="NC_011979.1"/>
</dbReference>
<feature type="signal peptide" evidence="5">
    <location>
        <begin position="1"/>
        <end position="24"/>
    </location>
</feature>
<proteinExistence type="predicted"/>